<dbReference type="Pfam" id="PF12777">
    <property type="entry name" value="MT"/>
    <property type="match status" value="1"/>
</dbReference>
<protein>
    <recommendedName>
        <fullName evidence="16">Dynein-1, subspecies f</fullName>
    </recommendedName>
</protein>
<dbReference type="Pfam" id="PF17852">
    <property type="entry name" value="Dynein_AAA_lid"/>
    <property type="match status" value="1"/>
</dbReference>
<keyword evidence="6" id="KW-0547">Nucleotide-binding</keyword>
<dbReference type="InterPro" id="IPR041658">
    <property type="entry name" value="AAA_lid_11"/>
</dbReference>
<dbReference type="InterPro" id="IPR024743">
    <property type="entry name" value="Dynein_HC_stalk"/>
</dbReference>
<dbReference type="GO" id="GO:0045505">
    <property type="term" value="F:dynein intermediate chain binding"/>
    <property type="evidence" value="ECO:0000318"/>
    <property type="project" value="GO_Central"/>
</dbReference>
<dbReference type="GO" id="GO:0036156">
    <property type="term" value="C:inner dynein arm"/>
    <property type="evidence" value="ECO:0007669"/>
    <property type="project" value="UniProtKB-ARBA"/>
</dbReference>
<dbReference type="FunFam" id="1.10.8.1220:FF:000001">
    <property type="entry name" value="Dynein axonemal heavy chain 5"/>
    <property type="match status" value="1"/>
</dbReference>
<dbReference type="GO" id="GO:0005930">
    <property type="term" value="C:axoneme"/>
    <property type="evidence" value="ECO:0000318"/>
    <property type="project" value="GO_Central"/>
</dbReference>
<dbReference type="RefSeq" id="XP_001320325.1">
    <property type="nucleotide sequence ID" value="XM_001320290.1"/>
</dbReference>
<dbReference type="InterPro" id="IPR035706">
    <property type="entry name" value="AAA_9"/>
</dbReference>
<dbReference type="Gene3D" id="1.20.1270.280">
    <property type="match status" value="1"/>
</dbReference>
<comment type="subcellular location">
    <subcellularLocation>
        <location evidence="1">Cytoplasm</location>
        <location evidence="1">Cytoskeleton</location>
        <location evidence="1">Cilium axoneme</location>
    </subcellularLocation>
</comment>
<evidence type="ECO:0000256" key="4">
    <source>
        <dbReference type="ARBA" id="ARBA00022701"/>
    </source>
</evidence>
<proteinExistence type="inferred from homology"/>
<dbReference type="EMBL" id="DS113385">
    <property type="protein sequence ID" value="EAY08102.1"/>
    <property type="molecule type" value="Genomic_DNA"/>
</dbReference>
<dbReference type="PANTHER" id="PTHR45703">
    <property type="entry name" value="DYNEIN HEAVY CHAIN"/>
    <property type="match status" value="1"/>
</dbReference>
<keyword evidence="4" id="KW-0493">Microtubule</keyword>
<keyword evidence="3" id="KW-0963">Cytoplasm</keyword>
<name>A2EGW8_TRIV3</name>
<evidence type="ECO:0000313" key="21">
    <source>
        <dbReference type="Proteomes" id="UP000001542"/>
    </source>
</evidence>
<evidence type="ECO:0000259" key="19">
    <source>
        <dbReference type="SMART" id="SM00382"/>
    </source>
</evidence>
<dbReference type="InterPro" id="IPR041589">
    <property type="entry name" value="DNAH3_AAA_lid_1"/>
</dbReference>
<evidence type="ECO:0000256" key="3">
    <source>
        <dbReference type="ARBA" id="ARBA00022490"/>
    </source>
</evidence>
<dbReference type="Pfam" id="PF18198">
    <property type="entry name" value="AAA_lid_11"/>
    <property type="match status" value="1"/>
</dbReference>
<feature type="domain" description="AAA+ ATPase" evidence="19">
    <location>
        <begin position="2471"/>
        <end position="2622"/>
    </location>
</feature>
<keyword evidence="21" id="KW-1185">Reference proteome</keyword>
<dbReference type="InterPro" id="IPR004273">
    <property type="entry name" value="Dynein_heavy_D6_P-loop"/>
</dbReference>
<dbReference type="FunFam" id="1.20.1270.280:FF:000003">
    <property type="entry name" value="Dynein axonemal heavy chain 17"/>
    <property type="match status" value="1"/>
</dbReference>
<dbReference type="eggNOG" id="KOG3595">
    <property type="taxonomic scope" value="Eukaryota"/>
</dbReference>
<comment type="function">
    <text evidence="14">Force generating protein of eukaryotic cilia and flagella. Produces force towards the minus ends of microtubules. Dynein has ATPase activity; the force-producing power stroke is thought to occur on release of ADP. Required for assembly of the I1 inner arm complex and its targeting to the appropriate axoneme location. Also required for phototaxis.</text>
</comment>
<dbReference type="FunFam" id="3.20.180.20:FF:000001">
    <property type="entry name" value="Dynein axonemal heavy chain 5"/>
    <property type="match status" value="1"/>
</dbReference>
<dbReference type="InterPro" id="IPR042219">
    <property type="entry name" value="AAA_lid_11_sf"/>
</dbReference>
<keyword evidence="7" id="KW-0067">ATP-binding</keyword>
<dbReference type="FunFam" id="3.40.50.300:FF:002141">
    <property type="entry name" value="Dynein heavy chain"/>
    <property type="match status" value="1"/>
</dbReference>
<dbReference type="Proteomes" id="UP000001542">
    <property type="component" value="Unassembled WGS sequence"/>
</dbReference>
<evidence type="ECO:0000256" key="10">
    <source>
        <dbReference type="ARBA" id="ARBA00023069"/>
    </source>
</evidence>
<dbReference type="FunFam" id="1.10.8.710:FF:000002">
    <property type="entry name" value="dynein heavy chain 17, axonemal"/>
    <property type="match status" value="1"/>
</dbReference>
<dbReference type="FunFam" id="1.10.8.720:FF:000002">
    <property type="entry name" value="Dynein heavy chain 9, axonemal"/>
    <property type="match status" value="1"/>
</dbReference>
<evidence type="ECO:0000256" key="15">
    <source>
        <dbReference type="ARBA" id="ARBA00063032"/>
    </source>
</evidence>
<dbReference type="Gene3D" id="1.10.8.1220">
    <property type="match status" value="1"/>
</dbReference>
<reference evidence="20" key="1">
    <citation type="submission" date="2006-10" db="EMBL/GenBank/DDBJ databases">
        <authorList>
            <person name="Amadeo P."/>
            <person name="Zhao Q."/>
            <person name="Wortman J."/>
            <person name="Fraser-Liggett C."/>
            <person name="Carlton J."/>
        </authorList>
    </citation>
    <scope>NUCLEOTIDE SEQUENCE</scope>
    <source>
        <strain evidence="20">G3</strain>
    </source>
</reference>
<dbReference type="InterPro" id="IPR003593">
    <property type="entry name" value="AAA+_ATPase"/>
</dbReference>
<dbReference type="InterPro" id="IPR013602">
    <property type="entry name" value="Dynein_heavy_linker"/>
</dbReference>
<dbReference type="GO" id="GO:0036159">
    <property type="term" value="P:inner dynein arm assembly"/>
    <property type="evidence" value="ECO:0007669"/>
    <property type="project" value="UniProtKB-ARBA"/>
</dbReference>
<dbReference type="OrthoDB" id="447173at2759"/>
<dbReference type="Gene3D" id="3.10.490.20">
    <property type="match status" value="1"/>
</dbReference>
<feature type="coiled-coil region" evidence="17">
    <location>
        <begin position="3294"/>
        <end position="3356"/>
    </location>
</feature>
<dbReference type="Pfam" id="PF12781">
    <property type="entry name" value="AAA_9"/>
    <property type="match status" value="1"/>
</dbReference>
<dbReference type="GO" id="GO:0008017">
    <property type="term" value="F:microtubule binding"/>
    <property type="evidence" value="ECO:0007669"/>
    <property type="project" value="UniProtKB-ARBA"/>
</dbReference>
<dbReference type="GO" id="GO:0060294">
    <property type="term" value="P:cilium movement involved in cell motility"/>
    <property type="evidence" value="ECO:0000318"/>
    <property type="project" value="GO_Central"/>
</dbReference>
<dbReference type="Pfam" id="PF17857">
    <property type="entry name" value="AAA_lid_1"/>
    <property type="match status" value="1"/>
</dbReference>
<accession>A2EGW8</accession>
<dbReference type="FunFam" id="3.40.50.300:FF:000063">
    <property type="entry name" value="dynein heavy chain 6, axonemal"/>
    <property type="match status" value="1"/>
</dbReference>
<feature type="coiled-coil region" evidence="17">
    <location>
        <begin position="3087"/>
        <end position="3153"/>
    </location>
</feature>
<dbReference type="Gene3D" id="6.10.140.1060">
    <property type="match status" value="1"/>
</dbReference>
<dbReference type="VEuPathDB" id="TrichDB:TVAG_497260"/>
<keyword evidence="10" id="KW-0969">Cilium</keyword>
<comment type="subunit">
    <text evidence="15">The I1 inner arm complex (also known as the f dynein complex) is a two-headed isoform composed of two heavy chains (1-alpha and 1-beta), three intermediate chains and three light chains. I1 occupies a specific position proximal to the first radial spoke and repeats every 96 nm along the length of the axoneme.</text>
</comment>
<evidence type="ECO:0000256" key="17">
    <source>
        <dbReference type="SAM" id="Coils"/>
    </source>
</evidence>
<dbReference type="Gene3D" id="1.10.8.710">
    <property type="match status" value="1"/>
</dbReference>
<dbReference type="Pfam" id="PF03028">
    <property type="entry name" value="Dynein_heavy"/>
    <property type="match status" value="1"/>
</dbReference>
<dbReference type="GO" id="GO:0051959">
    <property type="term" value="F:dynein light intermediate chain binding"/>
    <property type="evidence" value="ECO:0000318"/>
    <property type="project" value="GO_Central"/>
</dbReference>
<dbReference type="InterPro" id="IPR042228">
    <property type="entry name" value="Dynein_linker_3"/>
</dbReference>
<dbReference type="Gene3D" id="1.10.287.2620">
    <property type="match status" value="1"/>
</dbReference>
<dbReference type="InterPro" id="IPR026983">
    <property type="entry name" value="DHC"/>
</dbReference>
<evidence type="ECO:0000313" key="20">
    <source>
        <dbReference type="EMBL" id="EAY08102.1"/>
    </source>
</evidence>
<dbReference type="GO" id="GO:0097729">
    <property type="term" value="C:9+2 motile cilium"/>
    <property type="evidence" value="ECO:0000318"/>
    <property type="project" value="GO_Central"/>
</dbReference>
<feature type="compositionally biased region" description="Acidic residues" evidence="18">
    <location>
        <begin position="853"/>
        <end position="865"/>
    </location>
</feature>
<keyword evidence="13" id="KW-0966">Cell projection</keyword>
<dbReference type="Pfam" id="PF08393">
    <property type="entry name" value="DHC_N2"/>
    <property type="match status" value="1"/>
</dbReference>
<evidence type="ECO:0000256" key="13">
    <source>
        <dbReference type="ARBA" id="ARBA00023273"/>
    </source>
</evidence>
<dbReference type="GO" id="GO:0030286">
    <property type="term" value="C:dynein complex"/>
    <property type="evidence" value="ECO:0000318"/>
    <property type="project" value="GO_Central"/>
</dbReference>
<evidence type="ECO:0000256" key="8">
    <source>
        <dbReference type="ARBA" id="ARBA00023017"/>
    </source>
</evidence>
<dbReference type="PANTHER" id="PTHR45703:SF8">
    <property type="entry name" value="DYNEINS HEAVY CHAIN"/>
    <property type="match status" value="1"/>
</dbReference>
<dbReference type="FunFam" id="1.10.287.2620:FF:000002">
    <property type="entry name" value="Dynein heavy chain 2, axonemal"/>
    <property type="match status" value="1"/>
</dbReference>
<evidence type="ECO:0000256" key="12">
    <source>
        <dbReference type="ARBA" id="ARBA00023212"/>
    </source>
</evidence>
<dbReference type="Gene3D" id="1.20.920.30">
    <property type="match status" value="1"/>
</dbReference>
<dbReference type="STRING" id="5722.A2EGW8"/>
<dbReference type="InterPro" id="IPR041466">
    <property type="entry name" value="Dynein_AAA5_ext"/>
</dbReference>
<dbReference type="Gene3D" id="1.20.140.100">
    <property type="entry name" value="Dynein heavy chain, N-terminal domain 2"/>
    <property type="match status" value="1"/>
</dbReference>
<dbReference type="Gene3D" id="1.20.920.20">
    <property type="match status" value="1"/>
</dbReference>
<dbReference type="SMART" id="SM00382">
    <property type="entry name" value="AAA"/>
    <property type="match status" value="4"/>
</dbReference>
<dbReference type="InterPro" id="IPR027417">
    <property type="entry name" value="P-loop_NTPase"/>
</dbReference>
<dbReference type="Pfam" id="PF18199">
    <property type="entry name" value="Dynein_C"/>
    <property type="match status" value="1"/>
</dbReference>
<dbReference type="GO" id="GO:0005874">
    <property type="term" value="C:microtubule"/>
    <property type="evidence" value="ECO:0007669"/>
    <property type="project" value="UniProtKB-KW"/>
</dbReference>
<evidence type="ECO:0000256" key="2">
    <source>
        <dbReference type="ARBA" id="ARBA00008887"/>
    </source>
</evidence>
<dbReference type="Gene3D" id="3.40.50.300">
    <property type="entry name" value="P-loop containing nucleotide triphosphate hydrolases"/>
    <property type="match status" value="5"/>
</dbReference>
<dbReference type="Gene3D" id="1.10.8.720">
    <property type="entry name" value="Region D6 of dynein motor"/>
    <property type="match status" value="1"/>
</dbReference>
<dbReference type="VEuPathDB" id="TrichDB:TVAGG3_0803530"/>
<feature type="domain" description="AAA+ ATPase" evidence="19">
    <location>
        <begin position="2822"/>
        <end position="3053"/>
    </location>
</feature>
<evidence type="ECO:0000256" key="6">
    <source>
        <dbReference type="ARBA" id="ARBA00022741"/>
    </source>
</evidence>
<dbReference type="FunFam" id="3.40.50.300:FF:000049">
    <property type="entry name" value="Dynein, axonemal, heavy chain 5"/>
    <property type="match status" value="1"/>
</dbReference>
<dbReference type="InterPro" id="IPR013594">
    <property type="entry name" value="Dynein_heavy_tail"/>
</dbReference>
<keyword evidence="9 17" id="KW-0175">Coiled coil</keyword>
<feature type="region of interest" description="Disordered" evidence="18">
    <location>
        <begin position="832"/>
        <end position="874"/>
    </location>
</feature>
<dbReference type="FunFam" id="1.20.140.100:FF:000001">
    <property type="entry name" value="dynein heavy chain 17, axonemal"/>
    <property type="match status" value="1"/>
</dbReference>
<dbReference type="InParanoid" id="A2EGW8"/>
<dbReference type="InterPro" id="IPR041228">
    <property type="entry name" value="Dynein_C"/>
</dbReference>
<evidence type="ECO:0000256" key="18">
    <source>
        <dbReference type="SAM" id="MobiDB-lite"/>
    </source>
</evidence>
<dbReference type="GO" id="GO:0008569">
    <property type="term" value="F:minus-end-directed microtubule motor activity"/>
    <property type="evidence" value="ECO:0000318"/>
    <property type="project" value="GO_Central"/>
</dbReference>
<sequence length="4493" mass="512643">MDIIRTFLENERAKFISARVCSYYKLAPNKWEDLLKDDDSRGNLQRFLGDNFHNNLVFFQNNKNFLVCHPTDYTKGKRAIVCYKSYMPKPDDAKDFIKCLNFVEIPKNPINFAYRMTDKVYSPLAKSENNTSQYSKPVINDIITTMSEITGSFYILSGKAQGNTVLTQPAKELLDAPESPSRLHAFENLVIQWVEQMDNLLQQEFPDNEKLTPIDEVKYWEKRKENLEFLNEQITSEEIQKVIETLRTSSPQFATQFESVSSGVSDALDLATETSRSLYPIRTFVDQMDTMSPELETMHEFFEPVFHLLYLMYTKTRYYHSPRHICSLLRRITDFFAKQFAIAIDGSSLLSGDPAESLEHINFSIEKLNRFNKTYAQFKEKLLSSEGSSFTLNNQAVMHNFLSLCDRMERIKPIVQTIIEFTRFDKTEVGGIHGKLLSEKFEDLLKSFQDVQSKITGMDENLLEISDADFAHIIEEIDTEFNDLDVRAVAISIWAIQDVSSIVSLGQILSGFNALLRRPYFITSFASQYPAIVSLFNKDVEAISLTYRTEKTNPPVLYGIPPTTSDFIWCNGLIERLKTLEDTLQNTIPEIFNDPAMIDAMATKNELQANIEKTMNEKITAWASTISDSYKDKLKTPLIVRDPETRLLSMNFDPELRRLLEEVKHLSSHMTNEIPEVARDIYQSNQVYMDYMHSLSVLIERYNHPVSSIVDVERPMFQKHIDHVDAILERGITELTWEDTNSKEFLEVAVKDVSNFSNLHNRSTSTITNIKNKIAQWKVPPLFARQDTKKSLDQNEVNNTITNRAATISAESDKIISEVRSSVYELTRDPNTPVEIVEEAPKPVEEKPKKTEEGDEEGAAEDEDEEKPKVVEEKPLPKVEIPDTPETKQYLDYVQSLIVDGFKENILYSLKNLYADLTTVQSNNSVPLITTRLELIGNDVKFNPPLLDGPQNLVATFKDWCQRALDLSKLIGPFYDNQATAFDKVSVDPDITDIKEKILQCVESMSKKCIKYRDDNFSKYSNVWTQSRETYITEFIQKGSGTATDKDGKTYTVPPTLEMFSERIGFYRKSQSDIRLIQDSHSFGWLRVDCRPLKQSLDLNLGKWVYLFTHYLNNRMLTQLKDFQQFLHDANAGLDVQVKKGDIDQLIAVLEAMLLIRNKAPIYDTLFDELKETVNVLKQHGVTVTDALLQRIDEGPVLWAALKNKWTEVQEKTAPLQQEETAHLRQNQDTFVDHLQELRDKFLQEPVFTWEIGYKGACELIEKWDTEIDKQTDEFEEIKANGELLEFQTNPCKNLTLMKDDLKLLTNVWETTNRIQTELSNWKNTLWSEVDFSQLQNECEQNTRTIHRIEKRAKDWGVYTGLDALIKSVSSTIPIFQQLHNDKLRERHWSKLKQITGVDFQKTVDLKLGDILDKNLMRYAEDITEVCDGANNEVRMETALADLKKTWSTMEFTYKGMEAFPDLLVLNVPEELVQTLEENQVAVQNYLSSKNISFFRVTLDEWQEKLKQVDKVMTIWLDVQQHWTHLRPIFIGSEDIRKQLPKQSESFEMIDKQMIEFVNKQQANKNVVDTCNQPDIMKFMEMLLRELTIVEKSLNDYLETKRRAFPRFYFVSANDLLDILSKGRHPQEIEPHFSKVFDNLVKVQWTGPESCKAMMSKEGEVVEFDEELVLDGPVEIWLQKLLDCARATLKERLAEAAAAAYDTSQRPYWIVSNIAQVGLSAISIQWNKEVNAAFKQLEEGMETAMKDYNTKQNKQLDDLIHLIRDEKAGLTKLNRQKLTIVCQNDAHNRDVVWRLIHNHEETHECFEWQSQLRFSWDSAVHDCVINIIDAKFFYQYEYLGSPSRLVVTPLTDRCYITLTQSLSRIMGGAPAGPAGTGKTETVKDLARAMGQVCFVFNCSEQMDHKSLANTFKGLSQAGAWGCFDEFNRIAARVLSVVANQVKSILDALRLKATEFKFVGEELISLKPSVGIFITMNPGYAGRTELPENIKALFRSVSMCVPDFQIICEIMLMAEGFTMASILTKKFTTLYSRCQQLLSKQLHYDWGLRAVKSVLVVAGSLRRADPNMPEDGVLMRALRDFNIPKIITTDMPVFLGLINDLFPKIDIPRKRNLKWEAQIKEVVLANGLQGEDQFIRKIVELEELLNVRHSVFIIGAAGTGKTEVWRALSRAYGKRGTPCQFVDLNPKAVTNNELFGFLNPATRDWQDGLFSTIMRNLSKITNDNPKWIVLDGDIDPNWIESLNTVMDDNKVLTLASNERIPLTTHMRLVFEISHLKCATPATVSRAGILFLNETDVGPMAYAYSWIDRRTNATEKNQLTVLFNNYVQHTLELIHAQIKHVVPISDVAMVETLCRLLEGLLTEQNVPQNSDASLYELYFVFAAVWAFGGACDDQGENRMKFNSMWRSEWRNVVFPQQGTVFDYFVDPVKKKLAPWSEITEPFEYDPQVPVSSSLVFVSETKRTHWVSKLLIEGNHPVMLCGFAGTGKSVLVRHLLNELNDNDYMFRAINFNYYTTSQALQNFLEAGIEMKSGKLYAPPGQKRCVFFIDDLNMPMIDTYFTQEPMTLLRQHLDYEHWYDRQAMTLKDVKNINYITCMNPTSGSFTIDPRLQRHLSTFAMSIPQDSSVKMILSSMIEGHMNALAFKQEVKEAAPKLIPAFMDIQKAILDKFHPTAIRFHYNFNLRDITSVLQGVLRASPAAVKTGKQLAQLFSMEAIRVYADRMIDLEDYHQAKDIIVSSSSKNLDQLSDAPSLRDEMTFCAFPPDGDEANFEENGYAPMVNLEMTNKVINDKLQEYNDSHPVMDLVLFKDAIEHVVRIARGITQPYGHMLLVGLGGSGKQSLVRLASYMAGYNVFQITLSNNYGIAEFNADLVKVFLLTGGKKQPTVFLLTDTQILSEKFLIPVSDFLSTGVLPDVFAPDDYESIYSAVKGDMKVAGIQFSPQDALKFFTERVRKYLRIVFCQSPSGETFRIRARRFPALVNCMTIDWFHAWPEDALYSVAKRFLADLDLAGNDPEVVVKFIAQAHTSVVEISQDYLDDERRYNYATPKSYLELISTFRQTLKKTRETIVNNTEYFSQGLKMLQGSSEGVERMKVALEAKTKEVAQAQQECVTMIDEITAKAAIVKKQSDAAQVERANVEKSAKEAEKIREDAESDLKKAIPKKEQAELAIKDLDKKAITELASFPTPPGRVEDVMPAVVLILSEGGRPARDTSWKAAKKIMANTSNFIHRLQTLPETWSNDIMELTKQKVAKWGSQFTEADVRKSSTACAALYNWMMKILEYHTILQDIIPKQQKAESAAEEVATLKAQLAKAEKKLADLESNLKALKDQLELKNAEKAKAQADAQEMSDRIKRATDLVSGLGGEGERWKLKIAAYNEELTSLVGDSLLAAAFVSYCGPFTRAYRERLINDRWKPFLANGGVKVAKDPLGLLSDDGLLAAWSNQGLPNDTVSIENAAITTSTSRWPLLIDPQFQGIKWLRNNVAKDLVVLRFGQDNFMNTLTNAVENGFPVIIENVGETFDPVINPILARNVIKRGYRNTIQLGDREVEFNSNFKLFLQTKLANPHFQPEIQAQTTVINFTVTLDGLEEQLLGNVVNHEKEGLEEKKAALIRQMNEDKITMGKLEKDLLDRLKNPKGSLIDDPDLMNTLDITKKTSAELTVRVEKAIETSQEINIHREAYRRVASRAALLYFILVDLGKIDHMYQFSLAAFVTVFIKAMDEAEASNNPVVRENSLIDSITFKTFRWAMRGLFQRHQIIFTALLCFRILLADKQSGAIKPDEFMALLRNPRNTEFQNPAPDWLTDASWTSICGLNSLDAFKTIPQDITMRTKPWQKWCDQETPELDKLPLDYKNKTEFQKLLVIRALRPDRMVNALTSFVANQIGEKYTWDVTFSTKETFSETDNRMAVFYILSPGSDPIKDVENLGRKMGFSAEKGNLYNVSLGEGQEQNALNSLTKAAKDGGWVIIQNLHLMGNWLMILEKHIEKLRLGELHETFRIIYTGEPSTDIPAGILQNSIKVTNEPARGTKANLMRALNLFSDETMEQCQKDREFKALLFHLCVFHAIMVERRKFGPQGFNRIYNFSAADLQICSELLFDNLDNSQPIPWVPLRYLIGEIMYGGHISDDRDRRLCATYLESFDKEDFEGAELVPGFPSPTNCSTLAEYKEYATREFPDESAYLFGLHPNAEIGSLTTQTEFIFSTLLKVQPRSSSKKEGGETPEKAVQNAAEQINNAVPEPFNMTELYGRVEKHEPYVSICLQECERMNILMAEIKRSLSELLQGLNGELTISEEMDALMNSIFINKVPPSWEKLAYPSLKPLMPWWKNLLDRHKQLQDWSAELTLPNSVWLPGLFNPSSFLTAVAQSASRKNGWPLDQTVLTVEVTKKQESEIDTPPRDGAYIHGLYLEGARWDSKMNSLNEAYLKELYPQLPVMYIRAVYIDKPQGRAATLYECPVYVTKNRGPTFVSFFNLKINPSIGTPAHWVKRGVAILLEAE</sequence>
<dbReference type="FunFam" id="3.10.490.20:FF:000009">
    <property type="entry name" value="Dynein heavy chain 4"/>
    <property type="match status" value="1"/>
</dbReference>
<feature type="domain" description="AAA+ ATPase" evidence="19">
    <location>
        <begin position="1867"/>
        <end position="2003"/>
    </location>
</feature>
<evidence type="ECO:0000256" key="11">
    <source>
        <dbReference type="ARBA" id="ARBA00023175"/>
    </source>
</evidence>
<evidence type="ECO:0000256" key="5">
    <source>
        <dbReference type="ARBA" id="ARBA00022737"/>
    </source>
</evidence>
<evidence type="ECO:0000256" key="1">
    <source>
        <dbReference type="ARBA" id="ARBA00004430"/>
    </source>
</evidence>
<keyword evidence="8" id="KW-0243">Dynein</keyword>
<dbReference type="Gene3D" id="1.20.58.1120">
    <property type="match status" value="1"/>
</dbReference>
<feature type="domain" description="AAA+ ATPase" evidence="19">
    <location>
        <begin position="2146"/>
        <end position="2353"/>
    </location>
</feature>
<keyword evidence="5" id="KW-0677">Repeat</keyword>
<dbReference type="InterPro" id="IPR042222">
    <property type="entry name" value="Dynein_2_N"/>
</dbReference>
<keyword evidence="12" id="KW-0206">Cytoskeleton</keyword>
<dbReference type="FunFam" id="3.40.50.300:FF:000945">
    <property type="entry name" value="Dynein axonemal heavy chain 9"/>
    <property type="match status" value="1"/>
</dbReference>
<evidence type="ECO:0000256" key="14">
    <source>
        <dbReference type="ARBA" id="ARBA00054075"/>
    </source>
</evidence>
<dbReference type="Pfam" id="PF12774">
    <property type="entry name" value="AAA_6"/>
    <property type="match status" value="1"/>
</dbReference>
<reference evidence="20" key="2">
    <citation type="journal article" date="2007" name="Science">
        <title>Draft genome sequence of the sexually transmitted pathogen Trichomonas vaginalis.</title>
        <authorList>
            <person name="Carlton J.M."/>
            <person name="Hirt R.P."/>
            <person name="Silva J.C."/>
            <person name="Delcher A.L."/>
            <person name="Schatz M."/>
            <person name="Zhao Q."/>
            <person name="Wortman J.R."/>
            <person name="Bidwell S.L."/>
            <person name="Alsmark U.C.M."/>
            <person name="Besteiro S."/>
            <person name="Sicheritz-Ponten T."/>
            <person name="Noel C.J."/>
            <person name="Dacks J.B."/>
            <person name="Foster P.G."/>
            <person name="Simillion C."/>
            <person name="Van de Peer Y."/>
            <person name="Miranda-Saavedra D."/>
            <person name="Barton G.J."/>
            <person name="Westrop G.D."/>
            <person name="Mueller S."/>
            <person name="Dessi D."/>
            <person name="Fiori P.L."/>
            <person name="Ren Q."/>
            <person name="Paulsen I."/>
            <person name="Zhang H."/>
            <person name="Bastida-Corcuera F.D."/>
            <person name="Simoes-Barbosa A."/>
            <person name="Brown M.T."/>
            <person name="Hayes R.D."/>
            <person name="Mukherjee M."/>
            <person name="Okumura C.Y."/>
            <person name="Schneider R."/>
            <person name="Smith A.J."/>
            <person name="Vanacova S."/>
            <person name="Villalvazo M."/>
            <person name="Haas B.J."/>
            <person name="Pertea M."/>
            <person name="Feldblyum T.V."/>
            <person name="Utterback T.R."/>
            <person name="Shu C.L."/>
            <person name="Osoegawa K."/>
            <person name="de Jong P.J."/>
            <person name="Hrdy I."/>
            <person name="Horvathova L."/>
            <person name="Zubacova Z."/>
            <person name="Dolezal P."/>
            <person name="Malik S.B."/>
            <person name="Logsdon J.M. Jr."/>
            <person name="Henze K."/>
            <person name="Gupta A."/>
            <person name="Wang C.C."/>
            <person name="Dunne R.L."/>
            <person name="Upcroft J.A."/>
            <person name="Upcroft P."/>
            <person name="White O."/>
            <person name="Salzberg S.L."/>
            <person name="Tang P."/>
            <person name="Chiu C.-H."/>
            <person name="Lee Y.-S."/>
            <person name="Embley T.M."/>
            <person name="Coombs G.H."/>
            <person name="Mottram J.C."/>
            <person name="Tachezy J."/>
            <person name="Fraser-Liggett C.M."/>
            <person name="Johnson P.J."/>
        </authorList>
    </citation>
    <scope>NUCLEOTIDE SEQUENCE [LARGE SCALE GENOMIC DNA]</scope>
    <source>
        <strain evidence="20">G3</strain>
    </source>
</reference>
<dbReference type="InterPro" id="IPR043160">
    <property type="entry name" value="Dynein_C_barrel"/>
</dbReference>
<dbReference type="Gene3D" id="1.10.472.130">
    <property type="match status" value="1"/>
</dbReference>
<comment type="similarity">
    <text evidence="2">Belongs to the dynein heavy chain family.</text>
</comment>
<dbReference type="InterPro" id="IPR024317">
    <property type="entry name" value="Dynein_heavy_chain_D4_dom"/>
</dbReference>
<dbReference type="GO" id="GO:0005524">
    <property type="term" value="F:ATP binding"/>
    <property type="evidence" value="ECO:0007669"/>
    <property type="project" value="UniProtKB-KW"/>
</dbReference>
<keyword evidence="11" id="KW-0505">Motor protein</keyword>
<dbReference type="Pfam" id="PF08385">
    <property type="entry name" value="DHC_N1"/>
    <property type="match status" value="1"/>
</dbReference>
<evidence type="ECO:0000256" key="9">
    <source>
        <dbReference type="ARBA" id="ARBA00023054"/>
    </source>
</evidence>
<gene>
    <name evidence="20" type="ORF">TVAG_497260</name>
</gene>
<dbReference type="Pfam" id="PF12780">
    <property type="entry name" value="AAA_8"/>
    <property type="match status" value="1"/>
</dbReference>
<evidence type="ECO:0000256" key="16">
    <source>
        <dbReference type="ARBA" id="ARBA00077719"/>
    </source>
</evidence>
<dbReference type="SUPFAM" id="SSF52540">
    <property type="entry name" value="P-loop containing nucleoside triphosphate hydrolases"/>
    <property type="match status" value="4"/>
</dbReference>
<dbReference type="FunFam" id="3.40.50.300:FF:000153">
    <property type="entry name" value="Dynein axonemal heavy chain 1"/>
    <property type="match status" value="1"/>
</dbReference>
<feature type="compositionally biased region" description="Basic and acidic residues" evidence="18">
    <location>
        <begin position="839"/>
        <end position="852"/>
    </location>
</feature>
<evidence type="ECO:0000256" key="7">
    <source>
        <dbReference type="ARBA" id="ARBA00022840"/>
    </source>
</evidence>
<dbReference type="Gene3D" id="3.20.180.20">
    <property type="entry name" value="Dynein heavy chain, N-terminal domain 2"/>
    <property type="match status" value="1"/>
</dbReference>
<dbReference type="OMA" id="QRENMAG"/>
<dbReference type="FunFam" id="1.20.920.20:FF:000001">
    <property type="entry name" value="dynein heavy chain 2, axonemal"/>
    <property type="match status" value="1"/>
</dbReference>
<dbReference type="Pfam" id="PF12775">
    <property type="entry name" value="AAA_7"/>
    <property type="match status" value="1"/>
</dbReference>
<dbReference type="InterPro" id="IPR043157">
    <property type="entry name" value="Dynein_AAA1S"/>
</dbReference>
<organism evidence="20 21">
    <name type="scientific">Trichomonas vaginalis (strain ATCC PRA-98 / G3)</name>
    <dbReference type="NCBI Taxonomy" id="412133"/>
    <lineage>
        <taxon>Eukaryota</taxon>
        <taxon>Metamonada</taxon>
        <taxon>Parabasalia</taxon>
        <taxon>Trichomonadida</taxon>
        <taxon>Trichomonadidae</taxon>
        <taxon>Trichomonas</taxon>
    </lineage>
</organism>
<dbReference type="InterPro" id="IPR035699">
    <property type="entry name" value="AAA_6"/>
</dbReference>
<dbReference type="KEGG" id="tva:4765999"/>